<organism evidence="2 3">
    <name type="scientific">Reticulomyxa filosa</name>
    <dbReference type="NCBI Taxonomy" id="46433"/>
    <lineage>
        <taxon>Eukaryota</taxon>
        <taxon>Sar</taxon>
        <taxon>Rhizaria</taxon>
        <taxon>Retaria</taxon>
        <taxon>Foraminifera</taxon>
        <taxon>Monothalamids</taxon>
        <taxon>Reticulomyxidae</taxon>
        <taxon>Reticulomyxa</taxon>
    </lineage>
</organism>
<dbReference type="GO" id="GO:0005634">
    <property type="term" value="C:nucleus"/>
    <property type="evidence" value="ECO:0007669"/>
    <property type="project" value="TreeGrafter"/>
</dbReference>
<evidence type="ECO:0000313" key="2">
    <source>
        <dbReference type="EMBL" id="ETO17635.1"/>
    </source>
</evidence>
<dbReference type="Gene3D" id="3.40.50.300">
    <property type="entry name" value="P-loop containing nucleotide triphosphate hydrolases"/>
    <property type="match status" value="1"/>
</dbReference>
<dbReference type="EMBL" id="ASPP01039110">
    <property type="protein sequence ID" value="ETO01127.1"/>
    <property type="molecule type" value="Genomic_DNA"/>
</dbReference>
<name>X6MX21_RETFI</name>
<sequence>MDTSEQKKTVCWKNDKALLHRLEGGKFKSEHIPTPQIQTAHVPWTYKTTEEMVKLEIWDVVDKAIVPEFTDDSQTTTSHISARCLPADASSVDVYKGYMINK</sequence>
<proteinExistence type="predicted"/>
<reference evidence="2" key="2">
    <citation type="submission" date="2013-05" db="EMBL/GenBank/DDBJ databases">
        <authorList>
            <person name="Gloeckner G."/>
            <person name="Szafranski K."/>
            <person name="Schliwa M."/>
        </authorList>
    </citation>
    <scope>NUCLEOTIDE SEQUENCE</scope>
</reference>
<comment type="caution">
    <text evidence="2">The sequence shown here is derived from an EMBL/GenBank/DDBJ whole genome shotgun (WGS) entry which is preliminary data.</text>
</comment>
<dbReference type="GO" id="GO:0005525">
    <property type="term" value="F:GTP binding"/>
    <property type="evidence" value="ECO:0007669"/>
    <property type="project" value="InterPro"/>
</dbReference>
<keyword evidence="3" id="KW-1185">Reference proteome</keyword>
<dbReference type="InterPro" id="IPR040385">
    <property type="entry name" value="RABL6"/>
</dbReference>
<dbReference type="GO" id="GO:0005829">
    <property type="term" value="C:cytosol"/>
    <property type="evidence" value="ECO:0007669"/>
    <property type="project" value="TreeGrafter"/>
</dbReference>
<evidence type="ECO:0000313" key="1">
    <source>
        <dbReference type="EMBL" id="ETO01127.1"/>
    </source>
</evidence>
<evidence type="ECO:0000313" key="3">
    <source>
        <dbReference type="Proteomes" id="UP000023152"/>
    </source>
</evidence>
<dbReference type="InterPro" id="IPR027417">
    <property type="entry name" value="P-loop_NTPase"/>
</dbReference>
<dbReference type="PANTHER" id="PTHR14932">
    <property type="entry name" value="RAS GTPASE-RELATED"/>
    <property type="match status" value="1"/>
</dbReference>
<protein>
    <submittedName>
        <fullName evidence="2">Putative GTP-binding protein Parf</fullName>
    </submittedName>
</protein>
<dbReference type="EMBL" id="ASPP01016251">
    <property type="protein sequence ID" value="ETO17635.1"/>
    <property type="molecule type" value="Genomic_DNA"/>
</dbReference>
<dbReference type="Proteomes" id="UP000023152">
    <property type="component" value="Unassembled WGS sequence"/>
</dbReference>
<dbReference type="OrthoDB" id="207081at2759"/>
<dbReference type="PANTHER" id="PTHR14932:SF1">
    <property type="entry name" value="RAB-LIKE PROTEIN 6"/>
    <property type="match status" value="1"/>
</dbReference>
<reference evidence="2 3" key="1">
    <citation type="journal article" date="2013" name="Curr. Biol.">
        <title>The Genome of the Foraminiferan Reticulomyxa filosa.</title>
        <authorList>
            <person name="Glockner G."/>
            <person name="Hulsmann N."/>
            <person name="Schleicher M."/>
            <person name="Noegel A.A."/>
            <person name="Eichinger L."/>
            <person name="Gallinger C."/>
            <person name="Pawlowski J."/>
            <person name="Sierra R."/>
            <person name="Euteneuer U."/>
            <person name="Pillet L."/>
            <person name="Moustafa A."/>
            <person name="Platzer M."/>
            <person name="Groth M."/>
            <person name="Szafranski K."/>
            <person name="Schliwa M."/>
        </authorList>
    </citation>
    <scope>NUCLEOTIDE SEQUENCE [LARGE SCALE GENOMIC DNA]</scope>
</reference>
<accession>X6MX21</accession>
<gene>
    <name evidence="2" type="ORF">RFI_19687</name>
    <name evidence="1" type="ORF">RFI_36313</name>
</gene>
<dbReference type="AlphaFoldDB" id="X6MX21"/>